<keyword evidence="6 7" id="KW-0675">Receptor</keyword>
<dbReference type="InterPro" id="IPR000276">
    <property type="entry name" value="GPCR_Rhodpsn"/>
</dbReference>
<keyword evidence="7" id="KW-0807">Transducer</keyword>
<proteinExistence type="inferred from homology"/>
<keyword evidence="2" id="KW-1003">Cell membrane</keyword>
<organism evidence="11 12">
    <name type="scientific">Pocillopora meandrina</name>
    <dbReference type="NCBI Taxonomy" id="46732"/>
    <lineage>
        <taxon>Eukaryota</taxon>
        <taxon>Metazoa</taxon>
        <taxon>Cnidaria</taxon>
        <taxon>Anthozoa</taxon>
        <taxon>Hexacorallia</taxon>
        <taxon>Scleractinia</taxon>
        <taxon>Astrocoeniina</taxon>
        <taxon>Pocilloporidae</taxon>
        <taxon>Pocillopora</taxon>
    </lineage>
</organism>
<dbReference type="GO" id="GO:0032870">
    <property type="term" value="P:cellular response to hormone stimulus"/>
    <property type="evidence" value="ECO:0007669"/>
    <property type="project" value="TreeGrafter"/>
</dbReference>
<keyword evidence="12" id="KW-1185">Reference proteome</keyword>
<keyword evidence="7" id="KW-0297">G-protein coupled receptor</keyword>
<protein>
    <recommendedName>
        <fullName evidence="10">G-protein coupled receptors family 1 profile domain-containing protein</fullName>
    </recommendedName>
</protein>
<keyword evidence="3 7" id="KW-0812">Transmembrane</keyword>
<feature type="transmembrane region" description="Helical" evidence="9">
    <location>
        <begin position="144"/>
        <end position="164"/>
    </location>
</feature>
<dbReference type="SUPFAM" id="SSF81321">
    <property type="entry name" value="Family A G protein-coupled receptor-like"/>
    <property type="match status" value="1"/>
</dbReference>
<evidence type="ECO:0000256" key="4">
    <source>
        <dbReference type="ARBA" id="ARBA00022989"/>
    </source>
</evidence>
<evidence type="ECO:0000256" key="6">
    <source>
        <dbReference type="ARBA" id="ARBA00023170"/>
    </source>
</evidence>
<dbReference type="Gene3D" id="1.20.1070.10">
    <property type="entry name" value="Rhodopsin 7-helix transmembrane proteins"/>
    <property type="match status" value="1"/>
</dbReference>
<evidence type="ECO:0000256" key="3">
    <source>
        <dbReference type="ARBA" id="ARBA00022692"/>
    </source>
</evidence>
<dbReference type="PRINTS" id="PR00237">
    <property type="entry name" value="GPCRRHODOPSN"/>
</dbReference>
<feature type="transmembrane region" description="Helical" evidence="9">
    <location>
        <begin position="102"/>
        <end position="123"/>
    </location>
</feature>
<feature type="transmembrane region" description="Helical" evidence="9">
    <location>
        <begin position="264"/>
        <end position="293"/>
    </location>
</feature>
<dbReference type="GO" id="GO:0042277">
    <property type="term" value="F:peptide binding"/>
    <property type="evidence" value="ECO:0007669"/>
    <property type="project" value="TreeGrafter"/>
</dbReference>
<feature type="transmembrane region" description="Helical" evidence="9">
    <location>
        <begin position="234"/>
        <end position="258"/>
    </location>
</feature>
<feature type="transmembrane region" description="Helical" evidence="9">
    <location>
        <begin position="188"/>
        <end position="213"/>
    </location>
</feature>
<evidence type="ECO:0000256" key="8">
    <source>
        <dbReference type="SAM" id="MobiDB-lite"/>
    </source>
</evidence>
<dbReference type="PANTHER" id="PTHR24241:SF76">
    <property type="entry name" value="NEUROPEPTIDE SIFAMIDE RECEPTOR"/>
    <property type="match status" value="1"/>
</dbReference>
<comment type="caution">
    <text evidence="11">The sequence shown here is derived from an EMBL/GenBank/DDBJ whole genome shotgun (WGS) entry which is preliminary data.</text>
</comment>
<dbReference type="InterPro" id="IPR017452">
    <property type="entry name" value="GPCR_Rhodpsn_7TM"/>
</dbReference>
<dbReference type="AlphaFoldDB" id="A0AAU9VSC3"/>
<dbReference type="GO" id="GO:0005886">
    <property type="term" value="C:plasma membrane"/>
    <property type="evidence" value="ECO:0007669"/>
    <property type="project" value="UniProtKB-SubCell"/>
</dbReference>
<keyword evidence="4 9" id="KW-1133">Transmembrane helix</keyword>
<dbReference type="FunFam" id="1.20.1070.10:FF:000368">
    <property type="entry name" value="Predicted protein"/>
    <property type="match status" value="1"/>
</dbReference>
<feature type="region of interest" description="Disordered" evidence="8">
    <location>
        <begin position="321"/>
        <end position="342"/>
    </location>
</feature>
<keyword evidence="5 9" id="KW-0472">Membrane</keyword>
<accession>A0AAU9VSC3</accession>
<dbReference type="PROSITE" id="PS00237">
    <property type="entry name" value="G_PROTEIN_RECEP_F1_1"/>
    <property type="match status" value="1"/>
</dbReference>
<dbReference type="PROSITE" id="PS50262">
    <property type="entry name" value="G_PROTEIN_RECEP_F1_2"/>
    <property type="match status" value="1"/>
</dbReference>
<comment type="subcellular location">
    <subcellularLocation>
        <location evidence="1">Cell membrane</location>
        <topology evidence="1">Multi-pass membrane protein</topology>
    </subcellularLocation>
</comment>
<evidence type="ECO:0000256" key="2">
    <source>
        <dbReference type="ARBA" id="ARBA00022475"/>
    </source>
</evidence>
<dbReference type="PANTHER" id="PTHR24241">
    <property type="entry name" value="NEUROPEPTIDE RECEPTOR-RELATED G-PROTEIN COUPLED RECEPTOR"/>
    <property type="match status" value="1"/>
</dbReference>
<comment type="similarity">
    <text evidence="7">Belongs to the G-protein coupled receptor 1 family.</text>
</comment>
<evidence type="ECO:0000256" key="1">
    <source>
        <dbReference type="ARBA" id="ARBA00004651"/>
    </source>
</evidence>
<sequence>MSFRGGRDVDRLISAIRRRTRCSLACVTFYHVCSHCRDNDINPPHRCGHHRTPMNYLLANLAISDIMFASFQAPNHILKRAFTHPKGTVGSTLCKVLTNGNVAWIGAAASAVTLVAIAVERYFAVACPIGTQRKLTKQKVKVIIFGYWIFAVTLNSPLISVTIFDETTGDCERYWPEQWMGAANETTWLVLLACIPLTIMTGLYSRVVYKLWFQRNEENRSACREKGVLKVRKRATLSVITVSAIFGICWITGLLVYVLSYYDILMFGSASCVIADTLFMFNSVVNPFVYSLLNQRFRQKLKGMMCCLSFPANEDLTLSEPGEAALPKNSPHATNSSGACTSSTLSITKSEKRFSSNLTQL</sequence>
<name>A0AAU9VSC3_9CNID</name>
<evidence type="ECO:0000313" key="11">
    <source>
        <dbReference type="EMBL" id="CAH3036724.1"/>
    </source>
</evidence>
<evidence type="ECO:0000313" key="12">
    <source>
        <dbReference type="Proteomes" id="UP001159428"/>
    </source>
</evidence>
<gene>
    <name evidence="11" type="ORF">PMEA_00017091</name>
</gene>
<dbReference type="Pfam" id="PF00001">
    <property type="entry name" value="7tm_1"/>
    <property type="match status" value="1"/>
</dbReference>
<evidence type="ECO:0000256" key="7">
    <source>
        <dbReference type="RuleBase" id="RU000688"/>
    </source>
</evidence>
<dbReference type="Proteomes" id="UP001159428">
    <property type="component" value="Unassembled WGS sequence"/>
</dbReference>
<evidence type="ECO:0000256" key="5">
    <source>
        <dbReference type="ARBA" id="ARBA00023136"/>
    </source>
</evidence>
<dbReference type="EMBL" id="CALNXJ010000003">
    <property type="protein sequence ID" value="CAH3036724.1"/>
    <property type="molecule type" value="Genomic_DNA"/>
</dbReference>
<feature type="compositionally biased region" description="Polar residues" evidence="8">
    <location>
        <begin position="331"/>
        <end position="342"/>
    </location>
</feature>
<dbReference type="GO" id="GO:0004930">
    <property type="term" value="F:G protein-coupled receptor activity"/>
    <property type="evidence" value="ECO:0007669"/>
    <property type="project" value="UniProtKB-KW"/>
</dbReference>
<feature type="domain" description="G-protein coupled receptors family 1 profile" evidence="10">
    <location>
        <begin position="27"/>
        <end position="290"/>
    </location>
</feature>
<reference evidence="11 12" key="1">
    <citation type="submission" date="2022-05" db="EMBL/GenBank/DDBJ databases">
        <authorList>
            <consortium name="Genoscope - CEA"/>
            <person name="William W."/>
        </authorList>
    </citation>
    <scope>NUCLEOTIDE SEQUENCE [LARGE SCALE GENOMIC DNA]</scope>
</reference>
<dbReference type="CDD" id="cd00637">
    <property type="entry name" value="7tm_classA_rhodopsin-like"/>
    <property type="match status" value="1"/>
</dbReference>
<evidence type="ECO:0000256" key="9">
    <source>
        <dbReference type="SAM" id="Phobius"/>
    </source>
</evidence>
<evidence type="ECO:0000259" key="10">
    <source>
        <dbReference type="PROSITE" id="PS50262"/>
    </source>
</evidence>